<evidence type="ECO:0000259" key="1">
    <source>
        <dbReference type="Pfam" id="PF22607"/>
    </source>
</evidence>
<dbReference type="AlphaFoldDB" id="A0A4R6VLR8"/>
<dbReference type="EMBL" id="SNYO01000001">
    <property type="protein sequence ID" value="TDQ64843.1"/>
    <property type="molecule type" value="Genomic_DNA"/>
</dbReference>
<dbReference type="PRINTS" id="PR00420">
    <property type="entry name" value="RNGMNOXGNASE"/>
</dbReference>
<gene>
    <name evidence="2" type="ORF">EV188_10191</name>
</gene>
<dbReference type="GO" id="GO:0004497">
    <property type="term" value="F:monooxygenase activity"/>
    <property type="evidence" value="ECO:0007669"/>
    <property type="project" value="UniProtKB-KW"/>
</dbReference>
<dbReference type="InterPro" id="IPR053212">
    <property type="entry name" value="DHP_3-monooxygenase"/>
</dbReference>
<dbReference type="OrthoDB" id="9782160at2"/>
<dbReference type="RefSeq" id="WP_133824297.1">
    <property type="nucleotide sequence ID" value="NZ_BAABHR010000015.1"/>
</dbReference>
<dbReference type="Pfam" id="PF22607">
    <property type="entry name" value="FAD_binding-like"/>
    <property type="match status" value="1"/>
</dbReference>
<dbReference type="Gene3D" id="3.50.50.60">
    <property type="entry name" value="FAD/NAD(P)-binding domain"/>
    <property type="match status" value="2"/>
</dbReference>
<protein>
    <submittedName>
        <fullName evidence="2">2,6-dihydroxypyridine 3-monooxygenase</fullName>
    </submittedName>
</protein>
<comment type="caution">
    <text evidence="2">The sequence shown here is derived from an EMBL/GenBank/DDBJ whole genome shotgun (WGS) entry which is preliminary data.</text>
</comment>
<name>A0A4R6VLR8_9PSEU</name>
<feature type="domain" description="2,6-dihydroxypyridine 3-monooxygenase substrate binding" evidence="1">
    <location>
        <begin position="164"/>
        <end position="292"/>
    </location>
</feature>
<keyword evidence="3" id="KW-1185">Reference proteome</keyword>
<sequence length="397" mass="42824">MTLRVAVVGGSIGGITAALLLRDLGCDVQVYERSRSELDARGAGIAVLDATVRYFLERGGVDPDGFCSRTSAIRYLWPDGSCRHRIDHGYRFSSWNAIYRELLALLDADRYHLGREMTAFTGDDAGARVTFADGATEHVDLLVAADGINSITRDRLFPDATSRYAGYVAYRGTLAEEKLSDATFAELRDAITYQVITDSHILVYPIPGPGGTTVPGERLANFVWYRNVVDGEPLDRLLAGRDGQERRVSVPPGMLADEAVDEFRGTARRELAPPIAEVVVGAEAPFVQAVYDIEVPAMTSGRVAVLGDAAFAVRPHAAAGTAKAADDAWALADALRDHGGVDGGDVTTALAAWEDGRLAVGRRLLERCRDIGRRSQVDNTWDPADPTLIFGLHGPGR</sequence>
<keyword evidence="2" id="KW-0560">Oxidoreductase</keyword>
<dbReference type="InterPro" id="IPR054707">
    <property type="entry name" value="DhpH_subs-bd"/>
</dbReference>
<dbReference type="Proteomes" id="UP000295705">
    <property type="component" value="Unassembled WGS sequence"/>
</dbReference>
<reference evidence="2 3" key="1">
    <citation type="submission" date="2019-03" db="EMBL/GenBank/DDBJ databases">
        <title>Genomic Encyclopedia of Type Strains, Phase IV (KMG-IV): sequencing the most valuable type-strain genomes for metagenomic binning, comparative biology and taxonomic classification.</title>
        <authorList>
            <person name="Goeker M."/>
        </authorList>
    </citation>
    <scope>NUCLEOTIDE SEQUENCE [LARGE SCALE GENOMIC DNA]</scope>
    <source>
        <strain evidence="2 3">DSM 45775</strain>
    </source>
</reference>
<accession>A0A4R6VLR8</accession>
<keyword evidence="2" id="KW-0503">Monooxygenase</keyword>
<dbReference type="PANTHER" id="PTHR47469">
    <property type="entry name" value="MONOOXYGENASE-LIKE"/>
    <property type="match status" value="1"/>
</dbReference>
<proteinExistence type="predicted"/>
<dbReference type="SUPFAM" id="SSF54373">
    <property type="entry name" value="FAD-linked reductases, C-terminal domain"/>
    <property type="match status" value="1"/>
</dbReference>
<evidence type="ECO:0000313" key="3">
    <source>
        <dbReference type="Proteomes" id="UP000295705"/>
    </source>
</evidence>
<dbReference type="PANTHER" id="PTHR47469:SF2">
    <property type="entry name" value="OS06G0597600 PROTEIN"/>
    <property type="match status" value="1"/>
</dbReference>
<dbReference type="InterPro" id="IPR036188">
    <property type="entry name" value="FAD/NAD-bd_sf"/>
</dbReference>
<dbReference type="SUPFAM" id="SSF51905">
    <property type="entry name" value="FAD/NAD(P)-binding domain"/>
    <property type="match status" value="1"/>
</dbReference>
<evidence type="ECO:0000313" key="2">
    <source>
        <dbReference type="EMBL" id="TDQ64843.1"/>
    </source>
</evidence>
<dbReference type="NCBIfam" id="NF005566">
    <property type="entry name" value="PRK07236.1"/>
    <property type="match status" value="1"/>
</dbReference>
<organism evidence="2 3">
    <name type="scientific">Actinomycetospora succinea</name>
    <dbReference type="NCBI Taxonomy" id="663603"/>
    <lineage>
        <taxon>Bacteria</taxon>
        <taxon>Bacillati</taxon>
        <taxon>Actinomycetota</taxon>
        <taxon>Actinomycetes</taxon>
        <taxon>Pseudonocardiales</taxon>
        <taxon>Pseudonocardiaceae</taxon>
        <taxon>Actinomycetospora</taxon>
    </lineage>
</organism>